<dbReference type="InterPro" id="IPR023286">
    <property type="entry name" value="ABATE_dom_sf"/>
</dbReference>
<dbReference type="InterPro" id="IPR010852">
    <property type="entry name" value="ABATE"/>
</dbReference>
<dbReference type="RefSeq" id="WP_066943443.1">
    <property type="nucleotide sequence ID" value="NZ_BBYK01000053.1"/>
</dbReference>
<dbReference type="Pfam" id="PF11706">
    <property type="entry name" value="zf-CGNR"/>
    <property type="match status" value="1"/>
</dbReference>
<dbReference type="Gene3D" id="1.10.3300.10">
    <property type="entry name" value="Jann2411-like domain"/>
    <property type="match status" value="1"/>
</dbReference>
<gene>
    <name evidence="2" type="ORF">ACFY05_40055</name>
</gene>
<dbReference type="EMBL" id="JBIAXI010000041">
    <property type="protein sequence ID" value="MFF4779037.1"/>
    <property type="molecule type" value="Genomic_DNA"/>
</dbReference>
<dbReference type="SUPFAM" id="SSF160904">
    <property type="entry name" value="Jann2411-like"/>
    <property type="match status" value="1"/>
</dbReference>
<evidence type="ECO:0000313" key="2">
    <source>
        <dbReference type="EMBL" id="MFF4779037.1"/>
    </source>
</evidence>
<comment type="caution">
    <text evidence="2">The sequence shown here is derived from an EMBL/GenBank/DDBJ whole genome shotgun (WGS) entry which is preliminary data.</text>
</comment>
<organism evidence="2 3">
    <name type="scientific">Microtetraspora fusca</name>
    <dbReference type="NCBI Taxonomy" id="1997"/>
    <lineage>
        <taxon>Bacteria</taxon>
        <taxon>Bacillati</taxon>
        <taxon>Actinomycetota</taxon>
        <taxon>Actinomycetes</taxon>
        <taxon>Streptosporangiales</taxon>
        <taxon>Streptosporangiaceae</taxon>
        <taxon>Microtetraspora</taxon>
    </lineage>
</organism>
<dbReference type="PANTHER" id="PTHR35525">
    <property type="entry name" value="BLL6575 PROTEIN"/>
    <property type="match status" value="1"/>
</dbReference>
<accession>A0ABW6VI68</accession>
<feature type="domain" description="Zinc finger CGNR" evidence="1">
    <location>
        <begin position="153"/>
        <end position="196"/>
    </location>
</feature>
<protein>
    <submittedName>
        <fullName evidence="2">CGNR zinc finger domain-containing protein</fullName>
    </submittedName>
</protein>
<evidence type="ECO:0000259" key="1">
    <source>
        <dbReference type="Pfam" id="PF11706"/>
    </source>
</evidence>
<proteinExistence type="predicted"/>
<dbReference type="Proteomes" id="UP001602119">
    <property type="component" value="Unassembled WGS sequence"/>
</dbReference>
<reference evidence="2 3" key="1">
    <citation type="submission" date="2024-10" db="EMBL/GenBank/DDBJ databases">
        <title>The Natural Products Discovery Center: Release of the First 8490 Sequenced Strains for Exploring Actinobacteria Biosynthetic Diversity.</title>
        <authorList>
            <person name="Kalkreuter E."/>
            <person name="Kautsar S.A."/>
            <person name="Yang D."/>
            <person name="Bader C.D."/>
            <person name="Teijaro C.N."/>
            <person name="Fluegel L."/>
            <person name="Davis C.M."/>
            <person name="Simpson J.R."/>
            <person name="Lauterbach L."/>
            <person name="Steele A.D."/>
            <person name="Gui C."/>
            <person name="Meng S."/>
            <person name="Li G."/>
            <person name="Viehrig K."/>
            <person name="Ye F."/>
            <person name="Su P."/>
            <person name="Kiefer A.F."/>
            <person name="Nichols A."/>
            <person name="Cepeda A.J."/>
            <person name="Yan W."/>
            <person name="Fan B."/>
            <person name="Jiang Y."/>
            <person name="Adhikari A."/>
            <person name="Zheng C.-J."/>
            <person name="Schuster L."/>
            <person name="Cowan T.M."/>
            <person name="Smanski M.J."/>
            <person name="Chevrette M.G."/>
            <person name="De Carvalho L.P.S."/>
            <person name="Shen B."/>
        </authorList>
    </citation>
    <scope>NUCLEOTIDE SEQUENCE [LARGE SCALE GENOMIC DNA]</scope>
    <source>
        <strain evidence="2 3">NPDC001281</strain>
    </source>
</reference>
<dbReference type="InterPro" id="IPR021005">
    <property type="entry name" value="Znf_CGNR"/>
</dbReference>
<dbReference type="Pfam" id="PF07336">
    <property type="entry name" value="ABATE"/>
    <property type="match status" value="1"/>
</dbReference>
<keyword evidence="3" id="KW-1185">Reference proteome</keyword>
<dbReference type="PANTHER" id="PTHR35525:SF3">
    <property type="entry name" value="BLL6575 PROTEIN"/>
    <property type="match status" value="1"/>
</dbReference>
<sequence>MRVNATGRVLHDPKGGSFRFDAGAVCLDFAHTGGEGQYAIFETLHEPADLAEWLAQPPLVTVMTATVTARELTTAKALRQAIWDAAHARAARRPMPAEAIAIINRAATAAPLIPELAADGTTAGWAPPVRATQALSTLAREMIELLSGPLAERIRECASDNCPLVFVDTSRPGARRWCAMERCGNRHKLRALRARQAGPGE</sequence>
<name>A0ABW6VI68_MICFU</name>
<evidence type="ECO:0000313" key="3">
    <source>
        <dbReference type="Proteomes" id="UP001602119"/>
    </source>
</evidence>